<evidence type="ECO:0000313" key="2">
    <source>
        <dbReference type="EMBL" id="MFC0350350.1"/>
    </source>
</evidence>
<comment type="caution">
    <text evidence="2">The sequence shown here is derived from an EMBL/GenBank/DDBJ whole genome shotgun (WGS) entry which is preliminary data.</text>
</comment>
<feature type="region of interest" description="Disordered" evidence="1">
    <location>
        <begin position="67"/>
        <end position="91"/>
    </location>
</feature>
<organism evidence="2 3">
    <name type="scientific">Undibacterium danionis</name>
    <dbReference type="NCBI Taxonomy" id="1812100"/>
    <lineage>
        <taxon>Bacteria</taxon>
        <taxon>Pseudomonadati</taxon>
        <taxon>Pseudomonadota</taxon>
        <taxon>Betaproteobacteria</taxon>
        <taxon>Burkholderiales</taxon>
        <taxon>Oxalobacteraceae</taxon>
        <taxon>Undibacterium</taxon>
    </lineage>
</organism>
<dbReference type="RefSeq" id="WP_390212550.1">
    <property type="nucleotide sequence ID" value="NZ_JBHLXJ010000012.1"/>
</dbReference>
<evidence type="ECO:0000313" key="3">
    <source>
        <dbReference type="Proteomes" id="UP001589844"/>
    </source>
</evidence>
<sequence length="110" mass="12103">MKPYSQSSTNNACQHLSIANSKIGEIMICPECGVVHLSLQSISLRLELEAFAELAKMVKQAKATIDQAQKFSSDPSSQPKQADGLPSTNPLAHEALMQENSYTYYPHKVH</sequence>
<evidence type="ECO:0008006" key="4">
    <source>
        <dbReference type="Google" id="ProtNLM"/>
    </source>
</evidence>
<name>A0ABV6IET6_9BURK</name>
<protein>
    <recommendedName>
        <fullName evidence="4">Transcription factor zinc-finger domain-containing protein</fullName>
    </recommendedName>
</protein>
<gene>
    <name evidence="2" type="ORF">ACFFJH_11075</name>
</gene>
<evidence type="ECO:0000256" key="1">
    <source>
        <dbReference type="SAM" id="MobiDB-lite"/>
    </source>
</evidence>
<dbReference type="Proteomes" id="UP001589844">
    <property type="component" value="Unassembled WGS sequence"/>
</dbReference>
<dbReference type="EMBL" id="JBHLXJ010000012">
    <property type="protein sequence ID" value="MFC0350350.1"/>
    <property type="molecule type" value="Genomic_DNA"/>
</dbReference>
<reference evidence="2 3" key="1">
    <citation type="submission" date="2024-09" db="EMBL/GenBank/DDBJ databases">
        <authorList>
            <person name="Sun Q."/>
            <person name="Mori K."/>
        </authorList>
    </citation>
    <scope>NUCLEOTIDE SEQUENCE [LARGE SCALE GENOMIC DNA]</scope>
    <source>
        <strain evidence="2 3">CCM 8677</strain>
    </source>
</reference>
<keyword evidence="3" id="KW-1185">Reference proteome</keyword>
<proteinExistence type="predicted"/>
<accession>A0ABV6IET6</accession>
<feature type="compositionally biased region" description="Polar residues" evidence="1">
    <location>
        <begin position="67"/>
        <end position="90"/>
    </location>
</feature>